<protein>
    <recommendedName>
        <fullName evidence="4">Dehydrin</fullName>
    </recommendedName>
</protein>
<reference evidence="2 3" key="1">
    <citation type="submission" date="2024-09" db="EMBL/GenBank/DDBJ databases">
        <title>Chromosome-scale assembly of Riccia fluitans.</title>
        <authorList>
            <person name="Paukszto L."/>
            <person name="Sawicki J."/>
            <person name="Karawczyk K."/>
            <person name="Piernik-Szablinska J."/>
            <person name="Szczecinska M."/>
            <person name="Mazdziarz M."/>
        </authorList>
    </citation>
    <scope>NUCLEOTIDE SEQUENCE [LARGE SCALE GENOMIC DNA]</scope>
    <source>
        <strain evidence="2">Rf_01</strain>
        <tissue evidence="2">Aerial parts of the thallus</tissue>
    </source>
</reference>
<feature type="compositionally biased region" description="Basic and acidic residues" evidence="1">
    <location>
        <begin position="72"/>
        <end position="92"/>
    </location>
</feature>
<evidence type="ECO:0000313" key="3">
    <source>
        <dbReference type="Proteomes" id="UP001605036"/>
    </source>
</evidence>
<name>A0ABD1ZRY5_9MARC</name>
<dbReference type="AlphaFoldDB" id="A0ABD1ZRY5"/>
<proteinExistence type="predicted"/>
<evidence type="ECO:0000256" key="1">
    <source>
        <dbReference type="SAM" id="MobiDB-lite"/>
    </source>
</evidence>
<organism evidence="2 3">
    <name type="scientific">Riccia fluitans</name>
    <dbReference type="NCBI Taxonomy" id="41844"/>
    <lineage>
        <taxon>Eukaryota</taxon>
        <taxon>Viridiplantae</taxon>
        <taxon>Streptophyta</taxon>
        <taxon>Embryophyta</taxon>
        <taxon>Marchantiophyta</taxon>
        <taxon>Marchantiopsida</taxon>
        <taxon>Marchantiidae</taxon>
        <taxon>Marchantiales</taxon>
        <taxon>Ricciaceae</taxon>
        <taxon>Riccia</taxon>
    </lineage>
</organism>
<feature type="region of interest" description="Disordered" evidence="1">
    <location>
        <begin position="18"/>
        <end position="92"/>
    </location>
</feature>
<sequence>MAQGVPEKEVEKMIKEEQKLIHDDPLHDVKEEILHEVQETRSVQDSGEKSPPPQSVAGEGVVKSEVAPTFAEEYKRDHEHGDESKVETKKQQ</sequence>
<dbReference type="Proteomes" id="UP001605036">
    <property type="component" value="Unassembled WGS sequence"/>
</dbReference>
<keyword evidence="3" id="KW-1185">Reference proteome</keyword>
<dbReference type="EMBL" id="JBHFFA010000001">
    <property type="protein sequence ID" value="KAL2654226.1"/>
    <property type="molecule type" value="Genomic_DNA"/>
</dbReference>
<comment type="caution">
    <text evidence="2">The sequence shown here is derived from an EMBL/GenBank/DDBJ whole genome shotgun (WGS) entry which is preliminary data.</text>
</comment>
<evidence type="ECO:0008006" key="4">
    <source>
        <dbReference type="Google" id="ProtNLM"/>
    </source>
</evidence>
<gene>
    <name evidence="2" type="ORF">R1flu_022354</name>
</gene>
<accession>A0ABD1ZRY5</accession>
<evidence type="ECO:0000313" key="2">
    <source>
        <dbReference type="EMBL" id="KAL2654226.1"/>
    </source>
</evidence>
<feature type="compositionally biased region" description="Basic and acidic residues" evidence="1">
    <location>
        <begin position="18"/>
        <end position="39"/>
    </location>
</feature>